<dbReference type="EnsemblPlants" id="ORUFI08G24870.1">
    <property type="protein sequence ID" value="ORUFI08G24870.1"/>
    <property type="gene ID" value="ORUFI08G24870"/>
</dbReference>
<keyword evidence="2" id="KW-1185">Reference proteome</keyword>
<sequence>MEQKGLDLAADGSAQLRLLQQDRDNDDYYSKGYDRAWVRRICFQRGRERWIHHRWAQECQIRCHRAREGRIHHPWAQDVGSDGG</sequence>
<accession>A0A0E0QLY5</accession>
<organism evidence="1 2">
    <name type="scientific">Oryza rufipogon</name>
    <name type="common">Brownbeard rice</name>
    <name type="synonym">Asian wild rice</name>
    <dbReference type="NCBI Taxonomy" id="4529"/>
    <lineage>
        <taxon>Eukaryota</taxon>
        <taxon>Viridiplantae</taxon>
        <taxon>Streptophyta</taxon>
        <taxon>Embryophyta</taxon>
        <taxon>Tracheophyta</taxon>
        <taxon>Spermatophyta</taxon>
        <taxon>Magnoliopsida</taxon>
        <taxon>Liliopsida</taxon>
        <taxon>Poales</taxon>
        <taxon>Poaceae</taxon>
        <taxon>BOP clade</taxon>
        <taxon>Oryzoideae</taxon>
        <taxon>Oryzeae</taxon>
        <taxon>Oryzinae</taxon>
        <taxon>Oryza</taxon>
    </lineage>
</organism>
<evidence type="ECO:0000313" key="2">
    <source>
        <dbReference type="Proteomes" id="UP000008022"/>
    </source>
</evidence>
<proteinExistence type="predicted"/>
<reference evidence="1" key="2">
    <citation type="submission" date="2015-06" db="UniProtKB">
        <authorList>
            <consortium name="EnsemblPlants"/>
        </authorList>
    </citation>
    <scope>IDENTIFICATION</scope>
</reference>
<name>A0A0E0QLY5_ORYRU</name>
<evidence type="ECO:0000313" key="1">
    <source>
        <dbReference type="EnsemblPlants" id="ORUFI08G24870.1"/>
    </source>
</evidence>
<dbReference type="HOGENOM" id="CLU_2565206_0_0_1"/>
<dbReference type="AlphaFoldDB" id="A0A0E0QLY5"/>
<dbReference type="OMA" id="WVRRICF"/>
<dbReference type="Proteomes" id="UP000008022">
    <property type="component" value="Unassembled WGS sequence"/>
</dbReference>
<dbReference type="Gramene" id="ORUFI08G24870.1">
    <property type="protein sequence ID" value="ORUFI08G24870.1"/>
    <property type="gene ID" value="ORUFI08G24870"/>
</dbReference>
<reference evidence="2" key="1">
    <citation type="submission" date="2013-06" db="EMBL/GenBank/DDBJ databases">
        <authorList>
            <person name="Zhao Q."/>
        </authorList>
    </citation>
    <scope>NUCLEOTIDE SEQUENCE</scope>
    <source>
        <strain evidence="2">cv. W1943</strain>
    </source>
</reference>
<protein>
    <submittedName>
        <fullName evidence="1">Uncharacterized protein</fullName>
    </submittedName>
</protein>